<gene>
    <name evidence="3" type="ORF">AWC31_00880</name>
</gene>
<name>A0A1X2FC06_9MYCO</name>
<dbReference type="InterPro" id="IPR043504">
    <property type="entry name" value="Peptidase_S1_PA_chymotrypsin"/>
</dbReference>
<dbReference type="Proteomes" id="UP000193964">
    <property type="component" value="Unassembled WGS sequence"/>
</dbReference>
<organism evidence="3 4">
    <name type="scientific">Mycolicibacterium wolinskyi</name>
    <dbReference type="NCBI Taxonomy" id="59750"/>
    <lineage>
        <taxon>Bacteria</taxon>
        <taxon>Bacillati</taxon>
        <taxon>Actinomycetota</taxon>
        <taxon>Actinomycetes</taxon>
        <taxon>Mycobacteriales</taxon>
        <taxon>Mycobacteriaceae</taxon>
        <taxon>Mycolicibacterium</taxon>
    </lineage>
</organism>
<reference evidence="3 4" key="1">
    <citation type="submission" date="2016-01" db="EMBL/GenBank/DDBJ databases">
        <title>The new phylogeny of the genus Mycobacterium.</title>
        <authorList>
            <person name="Tarcisio F."/>
            <person name="Conor M."/>
            <person name="Antonella G."/>
            <person name="Elisabetta G."/>
            <person name="Giulia F.S."/>
            <person name="Sara T."/>
            <person name="Anna F."/>
            <person name="Clotilde B."/>
            <person name="Roberto B."/>
            <person name="Veronica D.S."/>
            <person name="Fabio R."/>
            <person name="Monica P."/>
            <person name="Olivier J."/>
            <person name="Enrico T."/>
            <person name="Nicola S."/>
        </authorList>
    </citation>
    <scope>NUCLEOTIDE SEQUENCE [LARGE SCALE GENOMIC DNA]</scope>
    <source>
        <strain evidence="3 4">ATCC 700010</strain>
    </source>
</reference>
<dbReference type="SUPFAM" id="SSF50494">
    <property type="entry name" value="Trypsin-like serine proteases"/>
    <property type="match status" value="1"/>
</dbReference>
<feature type="chain" id="PRO_5013367002" description="Peptidase S1 domain-containing protein" evidence="2">
    <location>
        <begin position="26"/>
        <end position="343"/>
    </location>
</feature>
<evidence type="ECO:0000256" key="2">
    <source>
        <dbReference type="SAM" id="SignalP"/>
    </source>
</evidence>
<comment type="caution">
    <text evidence="3">The sequence shown here is derived from an EMBL/GenBank/DDBJ whole genome shotgun (WGS) entry which is preliminary data.</text>
</comment>
<dbReference type="InterPro" id="IPR009003">
    <property type="entry name" value="Peptidase_S1_PA"/>
</dbReference>
<feature type="signal peptide" evidence="2">
    <location>
        <begin position="1"/>
        <end position="25"/>
    </location>
</feature>
<dbReference type="AlphaFoldDB" id="A0A1X2FC06"/>
<dbReference type="Gene3D" id="2.40.10.10">
    <property type="entry name" value="Trypsin-like serine proteases"/>
    <property type="match status" value="1"/>
</dbReference>
<evidence type="ECO:0000313" key="3">
    <source>
        <dbReference type="EMBL" id="ORX15965.1"/>
    </source>
</evidence>
<dbReference type="OrthoDB" id="4698860at2"/>
<evidence type="ECO:0008006" key="5">
    <source>
        <dbReference type="Google" id="ProtNLM"/>
    </source>
</evidence>
<keyword evidence="2" id="KW-0732">Signal</keyword>
<dbReference type="EMBL" id="LQQA01000012">
    <property type="protein sequence ID" value="ORX15965.1"/>
    <property type="molecule type" value="Genomic_DNA"/>
</dbReference>
<feature type="compositionally biased region" description="Low complexity" evidence="1">
    <location>
        <begin position="181"/>
        <end position="213"/>
    </location>
</feature>
<proteinExistence type="predicted"/>
<evidence type="ECO:0000313" key="4">
    <source>
        <dbReference type="Proteomes" id="UP000193964"/>
    </source>
</evidence>
<protein>
    <recommendedName>
        <fullName evidence="5">Peptidase S1 domain-containing protein</fullName>
    </recommendedName>
</protein>
<feature type="region of interest" description="Disordered" evidence="1">
    <location>
        <begin position="160"/>
        <end position="233"/>
    </location>
</feature>
<sequence>MKPSRTLAAIAIAAAALATVPAAPAAAALQLVEPGDRLETASNACTLGWVYIGADKHTYAITAGHCATRPGEIVRDQYSGATGTFIRTLVDPPGIGGADYGLIDFGLRTLPVPFVDDQPVTANSYPEPRPGQKVCRAGITTGTVCGEVTRSFGEHQYLTVGMTPPSEATPVAPYGPPTPVTAPSTSSASGSAGAPPSPAETSADSPRSTTPSPRSEHHRSTPPSRSAAHLHPTRRDAMTTSEATYEHHFVTLDQDADGNDLRFGMIEDESGGTFWGYGHVTAREFVAEVNRWMRHVGIDEEELPDAETTPVDHLWACVEDDNFRLIDHAEDASDPIPLTRLWL</sequence>
<accession>A0A1X2FC06</accession>
<dbReference type="RefSeq" id="WP_085144431.1">
    <property type="nucleotide sequence ID" value="NZ_JACKUA010000036.1"/>
</dbReference>
<evidence type="ECO:0000256" key="1">
    <source>
        <dbReference type="SAM" id="MobiDB-lite"/>
    </source>
</evidence>